<keyword evidence="4" id="KW-0479">Metal-binding</keyword>
<dbReference type="Pfam" id="PF08266">
    <property type="entry name" value="Cadherin_2"/>
    <property type="match status" value="1"/>
</dbReference>
<feature type="domain" description="Cadherin" evidence="15">
    <location>
        <begin position="47"/>
        <end position="109"/>
    </location>
</feature>
<keyword evidence="8" id="KW-0130">Cell adhesion</keyword>
<gene>
    <name evidence="16" type="ORF">LSH36_34g04081</name>
</gene>
<dbReference type="InterPro" id="IPR002126">
    <property type="entry name" value="Cadherin-like_dom"/>
</dbReference>
<feature type="non-terminal residue" evidence="16">
    <location>
        <position position="1"/>
    </location>
</feature>
<dbReference type="EMBL" id="JAODUP010000034">
    <property type="protein sequence ID" value="KAK2166865.1"/>
    <property type="molecule type" value="Genomic_DNA"/>
</dbReference>
<evidence type="ECO:0000256" key="6">
    <source>
        <dbReference type="ARBA" id="ARBA00022737"/>
    </source>
</evidence>
<keyword evidence="11" id="KW-0325">Glycoprotein</keyword>
<feature type="compositionally biased region" description="Polar residues" evidence="13">
    <location>
        <begin position="1038"/>
        <end position="1053"/>
    </location>
</feature>
<keyword evidence="17" id="KW-1185">Reference proteome</keyword>
<evidence type="ECO:0000256" key="10">
    <source>
        <dbReference type="ARBA" id="ARBA00023136"/>
    </source>
</evidence>
<evidence type="ECO:0000256" key="11">
    <source>
        <dbReference type="ARBA" id="ARBA00023180"/>
    </source>
</evidence>
<evidence type="ECO:0000256" key="12">
    <source>
        <dbReference type="PROSITE-ProRule" id="PRU00043"/>
    </source>
</evidence>
<dbReference type="PROSITE" id="PS50268">
    <property type="entry name" value="CADHERIN_2"/>
    <property type="match status" value="7"/>
</dbReference>
<dbReference type="PANTHER" id="PTHR24028">
    <property type="entry name" value="CADHERIN-87A"/>
    <property type="match status" value="1"/>
</dbReference>
<proteinExistence type="predicted"/>
<evidence type="ECO:0000256" key="4">
    <source>
        <dbReference type="ARBA" id="ARBA00022723"/>
    </source>
</evidence>
<dbReference type="GO" id="GO:0007156">
    <property type="term" value="P:homophilic cell adhesion via plasma membrane adhesion molecules"/>
    <property type="evidence" value="ECO:0007669"/>
    <property type="project" value="InterPro"/>
</dbReference>
<keyword evidence="5" id="KW-0732">Signal</keyword>
<feature type="transmembrane region" description="Helical" evidence="14">
    <location>
        <begin position="769"/>
        <end position="791"/>
    </location>
</feature>
<accession>A0AAD9K9C7</accession>
<dbReference type="InterPro" id="IPR050174">
    <property type="entry name" value="Protocadherin/Cadherin-CA"/>
</dbReference>
<dbReference type="GO" id="GO:0005509">
    <property type="term" value="F:calcium ion binding"/>
    <property type="evidence" value="ECO:0007669"/>
    <property type="project" value="UniProtKB-UniRule"/>
</dbReference>
<dbReference type="Gene3D" id="2.60.40.60">
    <property type="entry name" value="Cadherins"/>
    <property type="match status" value="7"/>
</dbReference>
<feature type="domain" description="Cadherin" evidence="15">
    <location>
        <begin position="329"/>
        <end position="432"/>
    </location>
</feature>
<dbReference type="InterPro" id="IPR015919">
    <property type="entry name" value="Cadherin-like_sf"/>
</dbReference>
<feature type="region of interest" description="Disordered" evidence="13">
    <location>
        <begin position="1034"/>
        <end position="1053"/>
    </location>
</feature>
<evidence type="ECO:0000256" key="13">
    <source>
        <dbReference type="SAM" id="MobiDB-lite"/>
    </source>
</evidence>
<keyword evidence="3 14" id="KW-0812">Transmembrane</keyword>
<feature type="compositionally biased region" description="Polar residues" evidence="13">
    <location>
        <begin position="847"/>
        <end position="857"/>
    </location>
</feature>
<dbReference type="FunFam" id="2.60.40.60:FF:000002">
    <property type="entry name" value="Protocadherin alpha 2"/>
    <property type="match status" value="1"/>
</dbReference>
<dbReference type="PANTHER" id="PTHR24028:SF146">
    <property type="entry name" value="CADHERIN 96CB, ISOFORM D-RELATED"/>
    <property type="match status" value="1"/>
</dbReference>
<dbReference type="FunFam" id="2.60.40.60:FF:000400">
    <property type="entry name" value="cadherin EGF LAG seven-pass G-type receptor 2 isoform X2"/>
    <property type="match status" value="1"/>
</dbReference>
<keyword evidence="2" id="KW-1003">Cell membrane</keyword>
<organism evidence="16 17">
    <name type="scientific">Paralvinella palmiformis</name>
    <dbReference type="NCBI Taxonomy" id="53620"/>
    <lineage>
        <taxon>Eukaryota</taxon>
        <taxon>Metazoa</taxon>
        <taxon>Spiralia</taxon>
        <taxon>Lophotrochozoa</taxon>
        <taxon>Annelida</taxon>
        <taxon>Polychaeta</taxon>
        <taxon>Sedentaria</taxon>
        <taxon>Canalipalpata</taxon>
        <taxon>Terebellida</taxon>
        <taxon>Terebelliformia</taxon>
        <taxon>Alvinellidae</taxon>
        <taxon>Paralvinella</taxon>
    </lineage>
</organism>
<feature type="region of interest" description="Disordered" evidence="13">
    <location>
        <begin position="974"/>
        <end position="1018"/>
    </location>
</feature>
<feature type="compositionally biased region" description="Basic and acidic residues" evidence="13">
    <location>
        <begin position="800"/>
        <end position="809"/>
    </location>
</feature>
<sequence>YVLDEEVNVGFQVGNLKLDSGALRNYTATIADRMRFGLLSVEYQTLFEVNEETGIIYLKDKLDREALCAQTIPDCVLSMEAAIVQPTEHFTVLHIDITVRDINDNTPRFSRNDYVLTVSEASAIKSRFMLPMATDPDSGLNGVQSYHLNGANPVFSLDEGSGSSSLSLVLEDHLDRESQAEYLLDVVATDGGIPMRSGTLTVHIQIADANDNSPIFERDLYEATIPEDYDLGKSIIQVQATDLDEGQNGEILYALSPQTVEQYKDVFGINNETGVMYLKENIDYQMGTSHHLIVIAEDLGLSSLQDHTSIIINVQDVNNHRPEITVYPVTSGQDVGIKENTAPGKIVALVTAKDLDPGENGICVCESLDGNFRLEQMYVNGFKLISNEWFDREVQEKYRLTIRCQDSGSPTLSSERQVELIIYDENDNEPEFTQPTYTVNVREDASVSQSVIQVSANDPDDGDAARVTYSLDQSAQKYLKVDPVSGIVSIITELDYEETDFIECGVLALDHGTPSKTAQALLRIQIVDVNDEIPVFIQNAYNFGTYENQANNTEIGTVTAVDRDSAPYNLFVYSLYGPENVLDIFSIDPVSGRITARVSLDRERQDVYEMIVMATDIESPQPSSSVTVTIHVADKNDNEPIISVPDQPNRSVQLSVYSPLDFVFFRIMAHDRDLGRNAKLQYSLADDRGAFFIDPMQGYLMVKSNLHHVTEPVVHLDITVADGGSPRLWINTTLMVVINRTTDFAREQALLTDDNGSKFTLELTRHEQILVVLGAVTSLIVTFLVVAIVFVRRRQTTSGHGKDGLDDTTPRVSYVEQPIEEGRKGHGRKMSSMKNNHPELEVERTSRNSGELSNTDSGHGASEVSDSVETSNINKIPPKCSSSISHGTETGPNNNIHHNVLYPRQTSQRSDRYPTDIICPPDVYSKQTIRQELPLLSHLVAPENMAELNGLISKLAAQRLSSVSSTGSEWYRSDVCSRTSSRSKNSNRSRNSVRSVNSSRSRTGSELGRRTGPGQLQQPWFSNTIWTASDTSLDETNNDLSSASSGSFIINAE</sequence>
<dbReference type="CDD" id="cd11304">
    <property type="entry name" value="Cadherin_repeat"/>
    <property type="match status" value="7"/>
</dbReference>
<evidence type="ECO:0000256" key="2">
    <source>
        <dbReference type="ARBA" id="ARBA00022475"/>
    </source>
</evidence>
<dbReference type="InterPro" id="IPR013164">
    <property type="entry name" value="Cadherin_N"/>
</dbReference>
<dbReference type="Pfam" id="PF00028">
    <property type="entry name" value="Cadherin"/>
    <property type="match status" value="5"/>
</dbReference>
<keyword evidence="10 14" id="KW-0472">Membrane</keyword>
<dbReference type="SUPFAM" id="SSF49313">
    <property type="entry name" value="Cadherin-like"/>
    <property type="match status" value="7"/>
</dbReference>
<keyword evidence="9 14" id="KW-1133">Transmembrane helix</keyword>
<comment type="subcellular location">
    <subcellularLocation>
        <location evidence="1">Cell membrane</location>
        <topology evidence="1">Single-pass type I membrane protein</topology>
    </subcellularLocation>
</comment>
<dbReference type="PRINTS" id="PR00205">
    <property type="entry name" value="CADHERIN"/>
</dbReference>
<dbReference type="Proteomes" id="UP001208570">
    <property type="component" value="Unassembled WGS sequence"/>
</dbReference>
<dbReference type="FunFam" id="2.60.40.60:FF:000007">
    <property type="entry name" value="Protocadherin alpha 2"/>
    <property type="match status" value="1"/>
</dbReference>
<feature type="domain" description="Cadherin" evidence="15">
    <location>
        <begin position="646"/>
        <end position="759"/>
    </location>
</feature>
<dbReference type="SMART" id="SM00112">
    <property type="entry name" value="CA"/>
    <property type="match status" value="7"/>
</dbReference>
<evidence type="ECO:0000256" key="7">
    <source>
        <dbReference type="ARBA" id="ARBA00022837"/>
    </source>
</evidence>
<feature type="region of interest" description="Disordered" evidence="13">
    <location>
        <begin position="797"/>
        <end position="899"/>
    </location>
</feature>
<dbReference type="PROSITE" id="PS00232">
    <property type="entry name" value="CADHERIN_1"/>
    <property type="match status" value="3"/>
</dbReference>
<feature type="compositionally biased region" description="Basic and acidic residues" evidence="13">
    <location>
        <begin position="836"/>
        <end position="846"/>
    </location>
</feature>
<feature type="domain" description="Cadherin" evidence="15">
    <location>
        <begin position="433"/>
        <end position="536"/>
    </location>
</feature>
<evidence type="ECO:0000256" key="3">
    <source>
        <dbReference type="ARBA" id="ARBA00022692"/>
    </source>
</evidence>
<feature type="compositionally biased region" description="Low complexity" evidence="13">
    <location>
        <begin position="977"/>
        <end position="1002"/>
    </location>
</feature>
<feature type="domain" description="Cadherin" evidence="15">
    <location>
        <begin position="217"/>
        <end position="324"/>
    </location>
</feature>
<feature type="domain" description="Cadherin" evidence="15">
    <location>
        <begin position="110"/>
        <end position="216"/>
    </location>
</feature>
<dbReference type="InterPro" id="IPR020894">
    <property type="entry name" value="Cadherin_CS"/>
</dbReference>
<evidence type="ECO:0000256" key="1">
    <source>
        <dbReference type="ARBA" id="ARBA00004251"/>
    </source>
</evidence>
<feature type="domain" description="Cadherin" evidence="15">
    <location>
        <begin position="537"/>
        <end position="642"/>
    </location>
</feature>
<evidence type="ECO:0000256" key="9">
    <source>
        <dbReference type="ARBA" id="ARBA00022989"/>
    </source>
</evidence>
<protein>
    <recommendedName>
        <fullName evidence="15">Cadherin domain-containing protein</fullName>
    </recommendedName>
</protein>
<comment type="caution">
    <text evidence="16">The sequence shown here is derived from an EMBL/GenBank/DDBJ whole genome shotgun (WGS) entry which is preliminary data.</text>
</comment>
<dbReference type="GO" id="GO:0005886">
    <property type="term" value="C:plasma membrane"/>
    <property type="evidence" value="ECO:0007669"/>
    <property type="project" value="UniProtKB-SubCell"/>
</dbReference>
<evidence type="ECO:0000256" key="14">
    <source>
        <dbReference type="SAM" id="Phobius"/>
    </source>
</evidence>
<keyword evidence="7 12" id="KW-0106">Calcium</keyword>
<feature type="compositionally biased region" description="Polar residues" evidence="13">
    <location>
        <begin position="864"/>
        <end position="897"/>
    </location>
</feature>
<name>A0AAD9K9C7_9ANNE</name>
<evidence type="ECO:0000313" key="16">
    <source>
        <dbReference type="EMBL" id="KAK2166865.1"/>
    </source>
</evidence>
<evidence type="ECO:0000256" key="8">
    <source>
        <dbReference type="ARBA" id="ARBA00022889"/>
    </source>
</evidence>
<reference evidence="16" key="1">
    <citation type="journal article" date="2023" name="Mol. Biol. Evol.">
        <title>Third-Generation Sequencing Reveals the Adaptive Role of the Epigenome in Three Deep-Sea Polychaetes.</title>
        <authorList>
            <person name="Perez M."/>
            <person name="Aroh O."/>
            <person name="Sun Y."/>
            <person name="Lan Y."/>
            <person name="Juniper S.K."/>
            <person name="Young C.R."/>
            <person name="Angers B."/>
            <person name="Qian P.Y."/>
        </authorList>
    </citation>
    <scope>NUCLEOTIDE SEQUENCE</scope>
    <source>
        <strain evidence="16">P08H-3</strain>
    </source>
</reference>
<evidence type="ECO:0000313" key="17">
    <source>
        <dbReference type="Proteomes" id="UP001208570"/>
    </source>
</evidence>
<evidence type="ECO:0000259" key="15">
    <source>
        <dbReference type="PROSITE" id="PS50268"/>
    </source>
</evidence>
<keyword evidence="6" id="KW-0677">Repeat</keyword>
<dbReference type="AlphaFoldDB" id="A0AAD9K9C7"/>
<dbReference type="FunFam" id="2.60.40.60:FF:000123">
    <property type="entry name" value="Protocadherin beta 4"/>
    <property type="match status" value="1"/>
</dbReference>
<evidence type="ECO:0000256" key="5">
    <source>
        <dbReference type="ARBA" id="ARBA00022729"/>
    </source>
</evidence>